<protein>
    <submittedName>
        <fullName evidence="1">Uncharacterized protein</fullName>
    </submittedName>
</protein>
<dbReference type="EMBL" id="CP040602">
    <property type="protein sequence ID" value="QCU89959.1"/>
    <property type="molecule type" value="Genomic_DNA"/>
</dbReference>
<evidence type="ECO:0000313" key="2">
    <source>
        <dbReference type="Proteomes" id="UP000304864"/>
    </source>
</evidence>
<evidence type="ECO:0000313" key="1">
    <source>
        <dbReference type="EMBL" id="QCU89959.1"/>
    </source>
</evidence>
<keyword evidence="2" id="KW-1185">Reference proteome</keyword>
<proteinExistence type="predicted"/>
<dbReference type="OrthoDB" id="5615530at2"/>
<dbReference type="RefSeq" id="WP_138564636.1">
    <property type="nucleotide sequence ID" value="NZ_CP040602.1"/>
</dbReference>
<organism evidence="1 2">
    <name type="scientific">Thiomicrorhabdus sediminis</name>
    <dbReference type="NCBI Taxonomy" id="2580412"/>
    <lineage>
        <taxon>Bacteria</taxon>
        <taxon>Pseudomonadati</taxon>
        <taxon>Pseudomonadota</taxon>
        <taxon>Gammaproteobacteria</taxon>
        <taxon>Thiotrichales</taxon>
        <taxon>Piscirickettsiaceae</taxon>
        <taxon>Thiomicrorhabdus</taxon>
    </lineage>
</organism>
<dbReference type="KEGG" id="thig:FE785_04585"/>
<gene>
    <name evidence="1" type="ORF">FE785_04585</name>
</gene>
<reference evidence="1 2" key="1">
    <citation type="submission" date="2019-05" db="EMBL/GenBank/DDBJ databases">
        <title>Thiomicrorhabdus sediminis sp. nov, a novel sulfur-oxidizing bacterium isolated from coastal sediment.</title>
        <authorList>
            <person name="Liu X."/>
        </authorList>
    </citation>
    <scope>NUCLEOTIDE SEQUENCE [LARGE SCALE GENOMIC DNA]</scope>
    <source>
        <strain evidence="1 2">G1</strain>
    </source>
</reference>
<accession>A0A4P9K4T1</accession>
<name>A0A4P9K4T1_9GAMM</name>
<dbReference type="AlphaFoldDB" id="A0A4P9K4T1"/>
<dbReference type="Proteomes" id="UP000304864">
    <property type="component" value="Chromosome"/>
</dbReference>
<sequence length="247" mass="28214">MAANTHQTKFTTPFCFGLLISAILISGNTLAFEEKLIENPAHKPLKNTWVVNYEGDDFSEKLDTAKVLFIPADFSQEAAFFLRCNPFFTNFSIQYTEQQKNLMEDGELPNASSKYAKHGYIYDSKQTLKVKSESSSESYRLSIGGQTNHLSKLFKTELKQSEGLLGMSGFFSFTFEEMPSFRQATTNDEARDFFEQLNEAIANQENLDITLISDNGHKRQFNLDTQRMLKAVPQNVMEFCLTKRKIK</sequence>